<keyword evidence="6" id="KW-0325">Glycoprotein</keyword>
<evidence type="ECO:0008006" key="21">
    <source>
        <dbReference type="Google" id="ProtNLM"/>
    </source>
</evidence>
<feature type="domain" description="Rhodopsin" evidence="18">
    <location>
        <begin position="125"/>
        <end position="368"/>
    </location>
</feature>
<accession>A0AAV9G9E3</accession>
<dbReference type="PANTHER" id="PTHR33048:SF143">
    <property type="entry name" value="EXTRACELLULAR MEMBRANE PROTEIN CFEM DOMAIN-CONTAINING PROTEIN-RELATED"/>
    <property type="match status" value="1"/>
</dbReference>
<evidence type="ECO:0000256" key="10">
    <source>
        <dbReference type="ARBA" id="ARBA00023136"/>
    </source>
</evidence>
<evidence type="ECO:0000256" key="15">
    <source>
        <dbReference type="SAM" id="Phobius"/>
    </source>
</evidence>
<evidence type="ECO:0000256" key="2">
    <source>
        <dbReference type="ARBA" id="ARBA00004589"/>
    </source>
</evidence>
<evidence type="ECO:0000256" key="13">
    <source>
        <dbReference type="ARBA" id="ARBA00038359"/>
    </source>
</evidence>
<evidence type="ECO:0000313" key="20">
    <source>
        <dbReference type="Proteomes" id="UP001321760"/>
    </source>
</evidence>
<evidence type="ECO:0000256" key="7">
    <source>
        <dbReference type="ARBA" id="ARBA00022692"/>
    </source>
</evidence>
<feature type="domain" description="CFEM" evidence="17">
    <location>
        <begin position="37"/>
        <end position="98"/>
    </location>
</feature>
<comment type="similarity">
    <text evidence="4">Belongs to the RBT5 family.</text>
</comment>
<name>A0AAV9G9E3_9PEZI</name>
<evidence type="ECO:0000256" key="1">
    <source>
        <dbReference type="ARBA" id="ARBA00004141"/>
    </source>
</evidence>
<gene>
    <name evidence="19" type="ORF">QBC34DRAFT_442973</name>
</gene>
<evidence type="ECO:0000256" key="14">
    <source>
        <dbReference type="SAM" id="MobiDB-lite"/>
    </source>
</evidence>
<dbReference type="Pfam" id="PF20684">
    <property type="entry name" value="Fung_rhodopsin"/>
    <property type="match status" value="1"/>
</dbReference>
<keyword evidence="10 15" id="KW-0472">Membrane</keyword>
<evidence type="ECO:0000256" key="12">
    <source>
        <dbReference type="ARBA" id="ARBA00023288"/>
    </source>
</evidence>
<keyword evidence="7 15" id="KW-0812">Transmembrane</keyword>
<evidence type="ECO:0000313" key="19">
    <source>
        <dbReference type="EMBL" id="KAK4443855.1"/>
    </source>
</evidence>
<dbReference type="Proteomes" id="UP001321760">
    <property type="component" value="Unassembled WGS sequence"/>
</dbReference>
<feature type="transmembrane region" description="Helical" evidence="15">
    <location>
        <begin position="303"/>
        <end position="323"/>
    </location>
</feature>
<keyword evidence="12" id="KW-0449">Lipoprotein</keyword>
<evidence type="ECO:0000256" key="8">
    <source>
        <dbReference type="ARBA" id="ARBA00022729"/>
    </source>
</evidence>
<evidence type="ECO:0000256" key="16">
    <source>
        <dbReference type="SAM" id="SignalP"/>
    </source>
</evidence>
<feature type="signal peptide" evidence="16">
    <location>
        <begin position="1"/>
        <end position="23"/>
    </location>
</feature>
<dbReference type="EMBL" id="MU865985">
    <property type="protein sequence ID" value="KAK4443855.1"/>
    <property type="molecule type" value="Genomic_DNA"/>
</dbReference>
<comment type="caution">
    <text evidence="19">The sequence shown here is derived from an EMBL/GenBank/DDBJ whole genome shotgun (WGS) entry which is preliminary data.</text>
</comment>
<feature type="region of interest" description="Disordered" evidence="14">
    <location>
        <begin position="409"/>
        <end position="428"/>
    </location>
</feature>
<evidence type="ECO:0000256" key="6">
    <source>
        <dbReference type="ARBA" id="ARBA00022622"/>
    </source>
</evidence>
<keyword evidence="20" id="KW-1185">Reference proteome</keyword>
<reference evidence="19" key="1">
    <citation type="journal article" date="2023" name="Mol. Phylogenet. Evol.">
        <title>Genome-scale phylogeny and comparative genomics of the fungal order Sordariales.</title>
        <authorList>
            <person name="Hensen N."/>
            <person name="Bonometti L."/>
            <person name="Westerberg I."/>
            <person name="Brannstrom I.O."/>
            <person name="Guillou S."/>
            <person name="Cros-Aarteil S."/>
            <person name="Calhoun S."/>
            <person name="Haridas S."/>
            <person name="Kuo A."/>
            <person name="Mondo S."/>
            <person name="Pangilinan J."/>
            <person name="Riley R."/>
            <person name="LaButti K."/>
            <person name="Andreopoulos B."/>
            <person name="Lipzen A."/>
            <person name="Chen C."/>
            <person name="Yan M."/>
            <person name="Daum C."/>
            <person name="Ng V."/>
            <person name="Clum A."/>
            <person name="Steindorff A."/>
            <person name="Ohm R.A."/>
            <person name="Martin F."/>
            <person name="Silar P."/>
            <person name="Natvig D.O."/>
            <person name="Lalanne C."/>
            <person name="Gautier V."/>
            <person name="Ament-Velasquez S.L."/>
            <person name="Kruys A."/>
            <person name="Hutchinson M.I."/>
            <person name="Powell A.J."/>
            <person name="Barry K."/>
            <person name="Miller A.N."/>
            <person name="Grigoriev I.V."/>
            <person name="Debuchy R."/>
            <person name="Gladieux P."/>
            <person name="Hiltunen Thoren M."/>
            <person name="Johannesson H."/>
        </authorList>
    </citation>
    <scope>NUCLEOTIDE SEQUENCE</scope>
    <source>
        <strain evidence="19">PSN243</strain>
    </source>
</reference>
<keyword evidence="8 16" id="KW-0732">Signal</keyword>
<feature type="transmembrane region" description="Helical" evidence="15">
    <location>
        <begin position="145"/>
        <end position="166"/>
    </location>
</feature>
<sequence length="447" mass="49385">MGFFRNIGILCLFLAALSNGVAAARPVIPDTVEGVLELVPECAVSCFNRYAPLSGCNMEDRECLCPSSAVRVNVVRCVQLECSIRETLNAKGHISRFCGDPIRENNSLKPVLLIFISLAGLAVGLRILARVLTQAFFWWDDVANFLAMGGCIASTVLVLISVRWGLGKDMWMADQDHLTDLNRSFFINMLFYTVTRFLIRASIILFYMRVFPPSPTNNLAPILKWTMAFNGIYNFSFLMAVIFHCTPIHESWTAWDGTGTGHCGNTNVLTWVAATTGIAFDVWLLVLPFPQLLALNLHWRQKLMGGIMFGVGAAVMIVSFIRLKTINEFTKTHNPTMDTVGVTLWSGIELDVGVICPCLPSFRLLFRRLLPGFLASTNNYELDTGDATERRTTGNKTLITAGRRSRELITPSKKRNSQDGSNDGGSCASVTGLVVTHAVEVKAERKT</sequence>
<dbReference type="InterPro" id="IPR049326">
    <property type="entry name" value="Rhodopsin_dom_fungi"/>
</dbReference>
<dbReference type="Pfam" id="PF05730">
    <property type="entry name" value="CFEM"/>
    <property type="match status" value="1"/>
</dbReference>
<reference evidence="19" key="2">
    <citation type="submission" date="2023-05" db="EMBL/GenBank/DDBJ databases">
        <authorList>
            <consortium name="Lawrence Berkeley National Laboratory"/>
            <person name="Steindorff A."/>
            <person name="Hensen N."/>
            <person name="Bonometti L."/>
            <person name="Westerberg I."/>
            <person name="Brannstrom I.O."/>
            <person name="Guillou S."/>
            <person name="Cros-Aarteil S."/>
            <person name="Calhoun S."/>
            <person name="Haridas S."/>
            <person name="Kuo A."/>
            <person name="Mondo S."/>
            <person name="Pangilinan J."/>
            <person name="Riley R."/>
            <person name="Labutti K."/>
            <person name="Andreopoulos B."/>
            <person name="Lipzen A."/>
            <person name="Chen C."/>
            <person name="Yanf M."/>
            <person name="Daum C."/>
            <person name="Ng V."/>
            <person name="Clum A."/>
            <person name="Ohm R."/>
            <person name="Martin F."/>
            <person name="Silar P."/>
            <person name="Natvig D."/>
            <person name="Lalanne C."/>
            <person name="Gautier V."/>
            <person name="Ament-Velasquez S.L."/>
            <person name="Kruys A."/>
            <person name="Hutchinson M.I."/>
            <person name="Powell A.J."/>
            <person name="Barry K."/>
            <person name="Miller A.N."/>
            <person name="Grigoriev I.V."/>
            <person name="Debuchy R."/>
            <person name="Gladieux P."/>
            <person name="Thoren M.H."/>
            <person name="Johannesson H."/>
        </authorList>
    </citation>
    <scope>NUCLEOTIDE SEQUENCE</scope>
    <source>
        <strain evidence="19">PSN243</strain>
    </source>
</reference>
<evidence type="ECO:0000256" key="4">
    <source>
        <dbReference type="ARBA" id="ARBA00010031"/>
    </source>
</evidence>
<dbReference type="AlphaFoldDB" id="A0AAV9G9E3"/>
<feature type="chain" id="PRO_5044001330" description="Extracellular membrane protein CFEM domain-containing protein" evidence="16">
    <location>
        <begin position="24"/>
        <end position="447"/>
    </location>
</feature>
<dbReference type="InterPro" id="IPR052337">
    <property type="entry name" value="SAT4-like"/>
</dbReference>
<keyword evidence="11" id="KW-1015">Disulfide bond</keyword>
<dbReference type="GO" id="GO:0005576">
    <property type="term" value="C:extracellular region"/>
    <property type="evidence" value="ECO:0007669"/>
    <property type="project" value="UniProtKB-SubCell"/>
</dbReference>
<evidence type="ECO:0000256" key="11">
    <source>
        <dbReference type="ARBA" id="ARBA00023157"/>
    </source>
</evidence>
<dbReference type="GO" id="GO:0098552">
    <property type="term" value="C:side of membrane"/>
    <property type="evidence" value="ECO:0007669"/>
    <property type="project" value="UniProtKB-KW"/>
</dbReference>
<protein>
    <recommendedName>
        <fullName evidence="21">Extracellular membrane protein CFEM domain-containing protein</fullName>
    </recommendedName>
</protein>
<dbReference type="PANTHER" id="PTHR33048">
    <property type="entry name" value="PTH11-LIKE INTEGRAL MEMBRANE PROTEIN (AFU_ORTHOLOGUE AFUA_5G11245)"/>
    <property type="match status" value="1"/>
</dbReference>
<keyword evidence="9 15" id="KW-1133">Transmembrane helix</keyword>
<feature type="transmembrane region" description="Helical" evidence="15">
    <location>
        <begin position="228"/>
        <end position="249"/>
    </location>
</feature>
<evidence type="ECO:0000256" key="9">
    <source>
        <dbReference type="ARBA" id="ARBA00022989"/>
    </source>
</evidence>
<feature type="transmembrane region" description="Helical" evidence="15">
    <location>
        <begin position="186"/>
        <end position="207"/>
    </location>
</feature>
<evidence type="ECO:0000259" key="17">
    <source>
        <dbReference type="Pfam" id="PF05730"/>
    </source>
</evidence>
<evidence type="ECO:0000256" key="5">
    <source>
        <dbReference type="ARBA" id="ARBA00022525"/>
    </source>
</evidence>
<organism evidence="19 20">
    <name type="scientific">Podospora aff. communis PSN243</name>
    <dbReference type="NCBI Taxonomy" id="3040156"/>
    <lineage>
        <taxon>Eukaryota</taxon>
        <taxon>Fungi</taxon>
        <taxon>Dikarya</taxon>
        <taxon>Ascomycota</taxon>
        <taxon>Pezizomycotina</taxon>
        <taxon>Sordariomycetes</taxon>
        <taxon>Sordariomycetidae</taxon>
        <taxon>Sordariales</taxon>
        <taxon>Podosporaceae</taxon>
        <taxon>Podospora</taxon>
    </lineage>
</organism>
<keyword evidence="6" id="KW-0336">GPI-anchor</keyword>
<feature type="transmembrane region" description="Helical" evidence="15">
    <location>
        <begin position="269"/>
        <end position="291"/>
    </location>
</feature>
<comment type="similarity">
    <text evidence="13">Belongs to the SAT4 family.</text>
</comment>
<keyword evidence="5" id="KW-0964">Secreted</keyword>
<proteinExistence type="inferred from homology"/>
<feature type="transmembrane region" description="Helical" evidence="15">
    <location>
        <begin position="111"/>
        <end position="133"/>
    </location>
</feature>
<dbReference type="InterPro" id="IPR008427">
    <property type="entry name" value="Extracellular_membr_CFEM_dom"/>
</dbReference>
<evidence type="ECO:0000259" key="18">
    <source>
        <dbReference type="Pfam" id="PF20684"/>
    </source>
</evidence>
<comment type="subcellular location">
    <subcellularLocation>
        <location evidence="2">Membrane</location>
        <topology evidence="2">Lipid-anchor</topology>
        <topology evidence="2">GPI-anchor</topology>
    </subcellularLocation>
    <subcellularLocation>
        <location evidence="1">Membrane</location>
        <topology evidence="1">Multi-pass membrane protein</topology>
    </subcellularLocation>
    <subcellularLocation>
        <location evidence="3">Secreted</location>
    </subcellularLocation>
</comment>
<evidence type="ECO:0000256" key="3">
    <source>
        <dbReference type="ARBA" id="ARBA00004613"/>
    </source>
</evidence>